<evidence type="ECO:0000313" key="2">
    <source>
        <dbReference type="EMBL" id="GAA5811565.1"/>
    </source>
</evidence>
<reference evidence="2 3" key="1">
    <citation type="submission" date="2024-04" db="EMBL/GenBank/DDBJ databases">
        <title>genome sequences of Mucor flavus KT1a and Helicostylum pulchrum KT1b strains isolated from the surface of a dry-aged beef.</title>
        <authorList>
            <person name="Toyotome T."/>
            <person name="Hosono M."/>
            <person name="Torimaru M."/>
            <person name="Fukuda K."/>
            <person name="Mikami N."/>
        </authorList>
    </citation>
    <scope>NUCLEOTIDE SEQUENCE [LARGE SCALE GENOMIC DNA]</scope>
    <source>
        <strain evidence="2 3">KT1a</strain>
    </source>
</reference>
<dbReference type="Proteomes" id="UP001473302">
    <property type="component" value="Unassembled WGS sequence"/>
</dbReference>
<organism evidence="2 3">
    <name type="scientific">Mucor flavus</name>
    <dbReference type="NCBI Taxonomy" id="439312"/>
    <lineage>
        <taxon>Eukaryota</taxon>
        <taxon>Fungi</taxon>
        <taxon>Fungi incertae sedis</taxon>
        <taxon>Mucoromycota</taxon>
        <taxon>Mucoromycotina</taxon>
        <taxon>Mucoromycetes</taxon>
        <taxon>Mucorales</taxon>
        <taxon>Mucorineae</taxon>
        <taxon>Mucoraceae</taxon>
        <taxon>Mucor</taxon>
    </lineage>
</organism>
<feature type="region of interest" description="Disordered" evidence="1">
    <location>
        <begin position="51"/>
        <end position="86"/>
    </location>
</feature>
<dbReference type="EMBL" id="BAABUK010000010">
    <property type="protein sequence ID" value="GAA5811565.1"/>
    <property type="molecule type" value="Genomic_DNA"/>
</dbReference>
<gene>
    <name evidence="2" type="ORF">MFLAVUS_005004</name>
</gene>
<protein>
    <submittedName>
        <fullName evidence="2">Uncharacterized protein</fullName>
    </submittedName>
</protein>
<sequence length="527" mass="59617">MFNGTRSEQETWNSCVKTILGLLEDSLFNGVVPSTKIDFLASNEYLKKNASTETLSTPQSPSSYTMKRKRSFSDSAQDRKQQKLSSNLANDIARSLSVSMEDDVDMSSHPINVYCKPIDQENPVPTLRRISLSGTMNHSSSSLSQWLEKQAQVNHMSVAEFKSLFLEKQKLLRQHLELLQMPNQPFDSIREHLSKVLRLADDLSGDRTIPFSEIFPEWTLYESRINKLATYVQSIEDMSFSISNMIPQTNDLLQDIKGLQTTLDNKMALYGDALLQNGLEWRAMGMPVDDQLINATKQWIHNLCVGVLDALDKECKKAQQQAQNIQDLIHLPIGEKLMASILTGLEFISEASTLIGFTSQKLVYDCRILATIYGQWVSENLEHIQDKPRDKKNAPKRIDIRYMQLMDNMTRIVSSLYTLSELEMRYRDISHLSKVSVEGLSAILVEVTLRAVGIIEMERKNASASVNSKIAGNIMTNPQTTFIYMGESLLNFANKVIELAGREWADGGRIKALHTYLKDLENSLESS</sequence>
<proteinExistence type="predicted"/>
<evidence type="ECO:0000313" key="3">
    <source>
        <dbReference type="Proteomes" id="UP001473302"/>
    </source>
</evidence>
<feature type="compositionally biased region" description="Polar residues" evidence="1">
    <location>
        <begin position="51"/>
        <end position="65"/>
    </location>
</feature>
<keyword evidence="3" id="KW-1185">Reference proteome</keyword>
<accession>A0ABP9YXL4</accession>
<comment type="caution">
    <text evidence="2">The sequence shown here is derived from an EMBL/GenBank/DDBJ whole genome shotgun (WGS) entry which is preliminary data.</text>
</comment>
<evidence type="ECO:0000256" key="1">
    <source>
        <dbReference type="SAM" id="MobiDB-lite"/>
    </source>
</evidence>
<name>A0ABP9YXL4_9FUNG</name>